<reference evidence="1 2" key="1">
    <citation type="submission" date="2019-05" db="EMBL/GenBank/DDBJ databases">
        <title>Another draft genome of Portunus trituberculatus and its Hox gene families provides insights of decapod evolution.</title>
        <authorList>
            <person name="Jeong J.-H."/>
            <person name="Song I."/>
            <person name="Kim S."/>
            <person name="Choi T."/>
            <person name="Kim D."/>
            <person name="Ryu S."/>
            <person name="Kim W."/>
        </authorList>
    </citation>
    <scope>NUCLEOTIDE SEQUENCE [LARGE SCALE GENOMIC DNA]</scope>
    <source>
        <tissue evidence="1">Muscle</tissue>
    </source>
</reference>
<comment type="caution">
    <text evidence="1">The sequence shown here is derived from an EMBL/GenBank/DDBJ whole genome shotgun (WGS) entry which is preliminary data.</text>
</comment>
<gene>
    <name evidence="1" type="ORF">E2C01_037742</name>
</gene>
<organism evidence="1 2">
    <name type="scientific">Portunus trituberculatus</name>
    <name type="common">Swimming crab</name>
    <name type="synonym">Neptunus trituberculatus</name>
    <dbReference type="NCBI Taxonomy" id="210409"/>
    <lineage>
        <taxon>Eukaryota</taxon>
        <taxon>Metazoa</taxon>
        <taxon>Ecdysozoa</taxon>
        <taxon>Arthropoda</taxon>
        <taxon>Crustacea</taxon>
        <taxon>Multicrustacea</taxon>
        <taxon>Malacostraca</taxon>
        <taxon>Eumalacostraca</taxon>
        <taxon>Eucarida</taxon>
        <taxon>Decapoda</taxon>
        <taxon>Pleocyemata</taxon>
        <taxon>Brachyura</taxon>
        <taxon>Eubrachyura</taxon>
        <taxon>Portunoidea</taxon>
        <taxon>Portunidae</taxon>
        <taxon>Portuninae</taxon>
        <taxon>Portunus</taxon>
    </lineage>
</organism>
<proteinExistence type="predicted"/>
<dbReference type="Proteomes" id="UP000324222">
    <property type="component" value="Unassembled WGS sequence"/>
</dbReference>
<evidence type="ECO:0000313" key="2">
    <source>
        <dbReference type="Proteomes" id="UP000324222"/>
    </source>
</evidence>
<name>A0A5B7F8X4_PORTR</name>
<accession>A0A5B7F8X4</accession>
<protein>
    <submittedName>
        <fullName evidence="1">Uncharacterized protein</fullName>
    </submittedName>
</protein>
<sequence>MKNIAVKALCEAPRAYSSLLAGRGYRLGISNRDYRFTHILNNPLFPARSSASFNSPTLPTRFSSSRSYNPSLLPFSLLSQTSYRPVRQNVRRPRVGEALRVSSGRRYIN</sequence>
<evidence type="ECO:0000313" key="1">
    <source>
        <dbReference type="EMBL" id="MPC44080.1"/>
    </source>
</evidence>
<dbReference type="EMBL" id="VSRR010006115">
    <property type="protein sequence ID" value="MPC44080.1"/>
    <property type="molecule type" value="Genomic_DNA"/>
</dbReference>
<dbReference type="AlphaFoldDB" id="A0A5B7F8X4"/>
<keyword evidence="2" id="KW-1185">Reference proteome</keyword>